<feature type="transmembrane region" description="Helical" evidence="10">
    <location>
        <begin position="172"/>
        <end position="191"/>
    </location>
</feature>
<evidence type="ECO:0000256" key="10">
    <source>
        <dbReference type="SAM" id="Phobius"/>
    </source>
</evidence>
<dbReference type="InterPro" id="IPR013766">
    <property type="entry name" value="Thioredoxin_domain"/>
</dbReference>
<dbReference type="CDD" id="cd12916">
    <property type="entry name" value="VKOR_1"/>
    <property type="match status" value="1"/>
</dbReference>
<evidence type="ECO:0000256" key="2">
    <source>
        <dbReference type="ARBA" id="ARBA00006214"/>
    </source>
</evidence>
<evidence type="ECO:0000259" key="11">
    <source>
        <dbReference type="PROSITE" id="PS51352"/>
    </source>
</evidence>
<dbReference type="Pfam" id="PF07884">
    <property type="entry name" value="VKOR"/>
    <property type="match status" value="1"/>
</dbReference>
<gene>
    <name evidence="12" type="ORF">B7O87_08945</name>
</gene>
<dbReference type="GO" id="GO:0016491">
    <property type="term" value="F:oxidoreductase activity"/>
    <property type="evidence" value="ECO:0007669"/>
    <property type="project" value="UniProtKB-KW"/>
</dbReference>
<dbReference type="SMART" id="SM00756">
    <property type="entry name" value="VKc"/>
    <property type="match status" value="1"/>
</dbReference>
<keyword evidence="8" id="KW-1015">Disulfide bond</keyword>
<organism evidence="12 13">
    <name type="scientific">Cylindrospermopsis raciborskii CENA303</name>
    <dbReference type="NCBI Taxonomy" id="1170769"/>
    <lineage>
        <taxon>Bacteria</taxon>
        <taxon>Bacillati</taxon>
        <taxon>Cyanobacteriota</taxon>
        <taxon>Cyanophyceae</taxon>
        <taxon>Nostocales</taxon>
        <taxon>Aphanizomenonaceae</taxon>
        <taxon>Cylindrospermopsis</taxon>
    </lineage>
</organism>
<dbReference type="Gene3D" id="3.40.30.10">
    <property type="entry name" value="Glutaredoxin"/>
    <property type="match status" value="1"/>
</dbReference>
<dbReference type="RefSeq" id="WP_009343381.1">
    <property type="nucleotide sequence ID" value="NZ_NBYN01000042.1"/>
</dbReference>
<dbReference type="InterPro" id="IPR038354">
    <property type="entry name" value="VKOR_sf"/>
</dbReference>
<evidence type="ECO:0000256" key="5">
    <source>
        <dbReference type="ARBA" id="ARBA00022989"/>
    </source>
</evidence>
<keyword evidence="3 10" id="KW-0812">Transmembrane</keyword>
<accession>A0A1X4G7J8</accession>
<sequence>MIRRRSTPWIHYWSRPLIGAIATLGILNTGYLTYEKLTGGTPICNAGEQVKGCVDVLSSYWGTVFGQPLALFGLLAYTAMFILAMSPILLRLKDKNSKKSSQTKSTEQIENLSWWLLLIGAIAMSMFSSYLMYVLAFQLQAVCWYCIASAFFALSMLILTVLGREWEDIGQVLFIGLIVVVVTLITTLGIYSKPPIDITTDTTTSGQQRITFSPREEPNPNFGWEITTKSGESEIALAQHLVKIGAKEYVAYWCPHCHEQKLLFGKEAYQIINNNNITVECTADSPKGKPALCKAAKIEGFPSWIINGKIYSGVQNLSDLARLSGYMGPQNFKYFR</sequence>
<dbReference type="GO" id="GO:0016020">
    <property type="term" value="C:membrane"/>
    <property type="evidence" value="ECO:0007669"/>
    <property type="project" value="UniProtKB-SubCell"/>
</dbReference>
<comment type="subcellular location">
    <subcellularLocation>
        <location evidence="1">Membrane</location>
        <topology evidence="1">Multi-pass membrane protein</topology>
    </subcellularLocation>
</comment>
<dbReference type="InterPro" id="IPR044698">
    <property type="entry name" value="VKOR/LTO1"/>
</dbReference>
<feature type="transmembrane region" description="Helical" evidence="10">
    <location>
        <begin position="112"/>
        <end position="133"/>
    </location>
</feature>
<dbReference type="PANTHER" id="PTHR34573">
    <property type="entry name" value="VKC DOMAIN-CONTAINING PROTEIN"/>
    <property type="match status" value="1"/>
</dbReference>
<feature type="domain" description="Thioredoxin" evidence="11">
    <location>
        <begin position="213"/>
        <end position="336"/>
    </location>
</feature>
<keyword evidence="6" id="KW-0560">Oxidoreductase</keyword>
<protein>
    <recommendedName>
        <fullName evidence="11">Thioredoxin domain-containing protein</fullName>
    </recommendedName>
</protein>
<dbReference type="Gene3D" id="1.20.1440.130">
    <property type="entry name" value="VKOR domain"/>
    <property type="match status" value="1"/>
</dbReference>
<keyword evidence="9" id="KW-0676">Redox-active center</keyword>
<dbReference type="EMBL" id="NBYN01000042">
    <property type="protein sequence ID" value="OSO90918.1"/>
    <property type="molecule type" value="Genomic_DNA"/>
</dbReference>
<comment type="caution">
    <text evidence="12">The sequence shown here is derived from an EMBL/GenBank/DDBJ whole genome shotgun (WGS) entry which is preliminary data.</text>
</comment>
<dbReference type="PROSITE" id="PS51352">
    <property type="entry name" value="THIOREDOXIN_2"/>
    <property type="match status" value="1"/>
</dbReference>
<feature type="transmembrane region" description="Helical" evidence="10">
    <location>
        <begin position="139"/>
        <end position="160"/>
    </location>
</feature>
<dbReference type="GO" id="GO:0048038">
    <property type="term" value="F:quinone binding"/>
    <property type="evidence" value="ECO:0007669"/>
    <property type="project" value="UniProtKB-KW"/>
</dbReference>
<evidence type="ECO:0000313" key="13">
    <source>
        <dbReference type="Proteomes" id="UP000192997"/>
    </source>
</evidence>
<dbReference type="InterPro" id="IPR036249">
    <property type="entry name" value="Thioredoxin-like_sf"/>
</dbReference>
<evidence type="ECO:0000256" key="3">
    <source>
        <dbReference type="ARBA" id="ARBA00022692"/>
    </source>
</evidence>
<keyword evidence="4" id="KW-0874">Quinone</keyword>
<dbReference type="InterPro" id="IPR012932">
    <property type="entry name" value="VKOR"/>
</dbReference>
<evidence type="ECO:0000256" key="6">
    <source>
        <dbReference type="ARBA" id="ARBA00023002"/>
    </source>
</evidence>
<dbReference type="PANTHER" id="PTHR34573:SF1">
    <property type="entry name" value="VITAMIN K EPOXIDE REDUCTASE DOMAIN-CONTAINING PROTEIN"/>
    <property type="match status" value="1"/>
</dbReference>
<proteinExistence type="inferred from homology"/>
<evidence type="ECO:0000313" key="12">
    <source>
        <dbReference type="EMBL" id="OSO90918.1"/>
    </source>
</evidence>
<keyword evidence="5 10" id="KW-1133">Transmembrane helix</keyword>
<name>A0A1X4G7J8_9CYAN</name>
<dbReference type="Proteomes" id="UP000192997">
    <property type="component" value="Unassembled WGS sequence"/>
</dbReference>
<reference evidence="13" key="1">
    <citation type="submission" date="2017-04" db="EMBL/GenBank/DDBJ databases">
        <authorList>
            <person name="Abreu V.A."/>
            <person name="Popin R.V."/>
            <person name="Rigonato J."/>
            <person name="Andreote A.P."/>
            <person name="Schaker P.C."/>
            <person name="Hoff-Risseti C."/>
            <person name="Alvarenga D.O."/>
            <person name="Varani A.M."/>
            <person name="Fiore M.F."/>
        </authorList>
    </citation>
    <scope>NUCLEOTIDE SEQUENCE [LARGE SCALE GENOMIC DNA]</scope>
    <source>
        <strain evidence="13">CENA303</strain>
    </source>
</reference>
<evidence type="ECO:0000256" key="8">
    <source>
        <dbReference type="ARBA" id="ARBA00023157"/>
    </source>
</evidence>
<feature type="transmembrane region" description="Helical" evidence="10">
    <location>
        <begin position="69"/>
        <end position="92"/>
    </location>
</feature>
<comment type="similarity">
    <text evidence="2">Belongs to the VKOR family.</text>
</comment>
<evidence type="ECO:0000256" key="1">
    <source>
        <dbReference type="ARBA" id="ARBA00004141"/>
    </source>
</evidence>
<evidence type="ECO:0000256" key="4">
    <source>
        <dbReference type="ARBA" id="ARBA00022719"/>
    </source>
</evidence>
<dbReference type="SUPFAM" id="SSF52833">
    <property type="entry name" value="Thioredoxin-like"/>
    <property type="match status" value="1"/>
</dbReference>
<dbReference type="AlphaFoldDB" id="A0A1X4G7J8"/>
<feature type="transmembrane region" description="Helical" evidence="10">
    <location>
        <begin position="12"/>
        <end position="32"/>
    </location>
</feature>
<evidence type="ECO:0000256" key="9">
    <source>
        <dbReference type="ARBA" id="ARBA00023284"/>
    </source>
</evidence>
<keyword evidence="7 10" id="KW-0472">Membrane</keyword>
<evidence type="ECO:0000256" key="7">
    <source>
        <dbReference type="ARBA" id="ARBA00023136"/>
    </source>
</evidence>